<feature type="binding site" evidence="5">
    <location>
        <position position="253"/>
    </location>
    <ligand>
        <name>S-adenosyl-L-methionine</name>
        <dbReference type="ChEBI" id="CHEBI:59789"/>
    </ligand>
</feature>
<evidence type="ECO:0000313" key="8">
    <source>
        <dbReference type="Proteomes" id="UP000253517"/>
    </source>
</evidence>
<dbReference type="Gene3D" id="3.40.50.150">
    <property type="entry name" value="Vaccinia Virus protein VP39"/>
    <property type="match status" value="1"/>
</dbReference>
<dbReference type="PRINTS" id="PR02008">
    <property type="entry name" value="RCMTFAMILY"/>
</dbReference>
<evidence type="ECO:0000256" key="3">
    <source>
        <dbReference type="ARBA" id="ARBA00022691"/>
    </source>
</evidence>
<keyword evidence="8" id="KW-1185">Reference proteome</keyword>
<dbReference type="EMBL" id="QPJS01000001">
    <property type="protein sequence ID" value="RCX05361.1"/>
    <property type="molecule type" value="Genomic_DNA"/>
</dbReference>
<keyword evidence="1 5" id="KW-0489">Methyltransferase</keyword>
<comment type="caution">
    <text evidence="7">The sequence shown here is derived from an EMBL/GenBank/DDBJ whole genome shotgun (WGS) entry which is preliminary data.</text>
</comment>
<name>A0A369A8B2_9FLAO</name>
<comment type="caution">
    <text evidence="5">Lacks conserved residue(s) required for the propagation of feature annotation.</text>
</comment>
<organism evidence="7 8">
    <name type="scientific">Schleiferia thermophila</name>
    <dbReference type="NCBI Taxonomy" id="884107"/>
    <lineage>
        <taxon>Bacteria</taxon>
        <taxon>Pseudomonadati</taxon>
        <taxon>Bacteroidota</taxon>
        <taxon>Flavobacteriia</taxon>
        <taxon>Flavobacteriales</taxon>
        <taxon>Schleiferiaceae</taxon>
        <taxon>Schleiferia</taxon>
    </lineage>
</organism>
<proteinExistence type="inferred from homology"/>
<gene>
    <name evidence="7" type="ORF">DES35_101646</name>
</gene>
<sequence>MYPNLVGGVIEAIETIFGRDVYADKVIERLFKSNKKWGARDRAFVAESVYEIVRNWRLLWYLAGEEPSLKRKKLYKIFALYRIISDKPLPADDKWSDVVENKKEIEAKIHHITDAEIKHSFPEWLADLLSRNRPYWPELAAKLNEPAGLHIRTNTLLTTRDELLQILNSEGIDAKPLSYCETGIELLQRVNVFRLESFQRGLYEVQDGGSQLIAPFLQPKPGERIIDACAGAGGKTLHMAALMHNKGQIIAMDVEEHKLQELRKRAARNRVDNVEVRLIEGTKTIKRLHHTADKLLLDVPCTGTGVLRRNPDTKWKLREEYFQRVLSIQKEILDTYTDMLRPGGFMVYATCSLIEDENQKQVQNFLDRKKGEYTLIREHQLLPTELDADGFYMALIMKNE</sequence>
<evidence type="ECO:0000313" key="7">
    <source>
        <dbReference type="EMBL" id="RCX05361.1"/>
    </source>
</evidence>
<dbReference type="CDD" id="cd02440">
    <property type="entry name" value="AdoMet_MTases"/>
    <property type="match status" value="1"/>
</dbReference>
<evidence type="ECO:0000256" key="2">
    <source>
        <dbReference type="ARBA" id="ARBA00022679"/>
    </source>
</evidence>
<keyword evidence="3 5" id="KW-0949">S-adenosyl-L-methionine</keyword>
<dbReference type="InterPro" id="IPR029063">
    <property type="entry name" value="SAM-dependent_MTases_sf"/>
</dbReference>
<evidence type="ECO:0000256" key="1">
    <source>
        <dbReference type="ARBA" id="ARBA00022603"/>
    </source>
</evidence>
<dbReference type="SUPFAM" id="SSF53335">
    <property type="entry name" value="S-adenosyl-L-methionine-dependent methyltransferases"/>
    <property type="match status" value="1"/>
</dbReference>
<evidence type="ECO:0000256" key="5">
    <source>
        <dbReference type="PROSITE-ProRule" id="PRU01023"/>
    </source>
</evidence>
<keyword evidence="2 5" id="KW-0808">Transferase</keyword>
<dbReference type="GO" id="GO:0008173">
    <property type="term" value="F:RNA methyltransferase activity"/>
    <property type="evidence" value="ECO:0007669"/>
    <property type="project" value="InterPro"/>
</dbReference>
<dbReference type="Pfam" id="PF22458">
    <property type="entry name" value="RsmF-B_ferredox"/>
    <property type="match status" value="1"/>
</dbReference>
<evidence type="ECO:0000256" key="4">
    <source>
        <dbReference type="ARBA" id="ARBA00022884"/>
    </source>
</evidence>
<evidence type="ECO:0000259" key="6">
    <source>
        <dbReference type="PROSITE" id="PS51686"/>
    </source>
</evidence>
<dbReference type="Proteomes" id="UP000253517">
    <property type="component" value="Unassembled WGS sequence"/>
</dbReference>
<dbReference type="InterPro" id="IPR001678">
    <property type="entry name" value="MeTrfase_RsmB-F_NOP2_dom"/>
</dbReference>
<reference evidence="7 8" key="1">
    <citation type="submission" date="2018-07" db="EMBL/GenBank/DDBJ databases">
        <title>Genomic Encyclopedia of Type Strains, Phase IV (KMG-IV): sequencing the most valuable type-strain genomes for metagenomic binning, comparative biology and taxonomic classification.</title>
        <authorList>
            <person name="Goeker M."/>
        </authorList>
    </citation>
    <scope>NUCLEOTIDE SEQUENCE [LARGE SCALE GENOMIC DNA]</scope>
    <source>
        <strain evidence="7 8">DSM 21410</strain>
    </source>
</reference>
<dbReference type="PANTHER" id="PTHR22807:SF53">
    <property type="entry name" value="RIBOSOMAL RNA SMALL SUBUNIT METHYLTRANSFERASE B-RELATED"/>
    <property type="match status" value="1"/>
</dbReference>
<comment type="similarity">
    <text evidence="5">Belongs to the class I-like SAM-binding methyltransferase superfamily. RsmB/NOP family.</text>
</comment>
<dbReference type="Pfam" id="PF01189">
    <property type="entry name" value="Methyltr_RsmB-F"/>
    <property type="match status" value="1"/>
</dbReference>
<dbReference type="PROSITE" id="PS51686">
    <property type="entry name" value="SAM_MT_RSMB_NOP"/>
    <property type="match status" value="1"/>
</dbReference>
<dbReference type="InterPro" id="IPR023267">
    <property type="entry name" value="RCMT"/>
</dbReference>
<feature type="active site" description="Nucleophile" evidence="5">
    <location>
        <position position="351"/>
    </location>
</feature>
<dbReference type="GO" id="GO:0003723">
    <property type="term" value="F:RNA binding"/>
    <property type="evidence" value="ECO:0007669"/>
    <property type="project" value="UniProtKB-UniRule"/>
</dbReference>
<dbReference type="PANTHER" id="PTHR22807">
    <property type="entry name" value="NOP2 YEAST -RELATED NOL1/NOP2/FMU SUN DOMAIN-CONTAINING"/>
    <property type="match status" value="1"/>
</dbReference>
<accession>A0A369A8B2</accession>
<feature type="binding site" evidence="5">
    <location>
        <position position="298"/>
    </location>
    <ligand>
        <name>S-adenosyl-L-methionine</name>
        <dbReference type="ChEBI" id="CHEBI:59789"/>
    </ligand>
</feature>
<feature type="domain" description="SAM-dependent MTase RsmB/NOP-type" evidence="6">
    <location>
        <begin position="139"/>
        <end position="399"/>
    </location>
</feature>
<keyword evidence="4 5" id="KW-0694">RNA-binding</keyword>
<dbReference type="InterPro" id="IPR054728">
    <property type="entry name" value="RsmB-like_ferredoxin"/>
</dbReference>
<dbReference type="GO" id="GO:0001510">
    <property type="term" value="P:RNA methylation"/>
    <property type="evidence" value="ECO:0007669"/>
    <property type="project" value="InterPro"/>
</dbReference>
<dbReference type="InterPro" id="IPR049560">
    <property type="entry name" value="MeTrfase_RsmB-F_NOP2_cat"/>
</dbReference>
<protein>
    <submittedName>
        <fullName evidence="7">16S rRNA (Cytosine967-C5)-methyltransferase</fullName>
    </submittedName>
</protein>
<dbReference type="AlphaFoldDB" id="A0A369A8B2"/>